<evidence type="ECO:0000256" key="2">
    <source>
        <dbReference type="SAM" id="Phobius"/>
    </source>
</evidence>
<feature type="region of interest" description="Disordered" evidence="1">
    <location>
        <begin position="44"/>
        <end position="193"/>
    </location>
</feature>
<reference evidence="3 4" key="1">
    <citation type="submission" date="2020-08" db="EMBL/GenBank/DDBJ databases">
        <title>Genomic Encyclopedia of Type Strains, Phase III (KMG-III): the genomes of soil and plant-associated and newly described type strains.</title>
        <authorList>
            <person name="Whitman W."/>
        </authorList>
    </citation>
    <scope>NUCLEOTIDE SEQUENCE [LARGE SCALE GENOMIC DNA]</scope>
    <source>
        <strain evidence="3 4">CECT 3303</strain>
    </source>
</reference>
<gene>
    <name evidence="3" type="ORF">FHS22_006547</name>
</gene>
<evidence type="ECO:0000313" key="4">
    <source>
        <dbReference type="Proteomes" id="UP000562352"/>
    </source>
</evidence>
<feature type="transmembrane region" description="Helical" evidence="2">
    <location>
        <begin position="20"/>
        <end position="39"/>
    </location>
</feature>
<proteinExistence type="predicted"/>
<accession>A0A841DGM2</accession>
<feature type="compositionally biased region" description="Low complexity" evidence="1">
    <location>
        <begin position="62"/>
        <end position="98"/>
    </location>
</feature>
<keyword evidence="2" id="KW-0472">Membrane</keyword>
<evidence type="ECO:0000313" key="3">
    <source>
        <dbReference type="EMBL" id="MBB5967245.1"/>
    </source>
</evidence>
<name>A0A841DGM2_PLAVE</name>
<organism evidence="3 4">
    <name type="scientific">Planomonospora venezuelensis</name>
    <dbReference type="NCBI Taxonomy" id="1999"/>
    <lineage>
        <taxon>Bacteria</taxon>
        <taxon>Bacillati</taxon>
        <taxon>Actinomycetota</taxon>
        <taxon>Actinomycetes</taxon>
        <taxon>Streptosporangiales</taxon>
        <taxon>Streptosporangiaceae</taxon>
        <taxon>Planomonospora</taxon>
    </lineage>
</organism>
<dbReference type="EMBL" id="JACHJJ010000030">
    <property type="protein sequence ID" value="MBB5967245.1"/>
    <property type="molecule type" value="Genomic_DNA"/>
</dbReference>
<dbReference type="RefSeq" id="WP_184947970.1">
    <property type="nucleotide sequence ID" value="NZ_BAAAWZ010000004.1"/>
</dbReference>
<dbReference type="AlphaFoldDB" id="A0A841DGM2"/>
<comment type="caution">
    <text evidence="3">The sequence shown here is derived from an EMBL/GenBank/DDBJ whole genome shotgun (WGS) entry which is preliminary data.</text>
</comment>
<dbReference type="Proteomes" id="UP000562352">
    <property type="component" value="Unassembled WGS sequence"/>
</dbReference>
<keyword evidence="2" id="KW-0812">Transmembrane</keyword>
<sequence>MHDDENTTAATTRTRDRRPYLTGAAAITATAIIVTAFTMEPGAVESRKDNPATPTRALAAASHTPTGHPTPRRTPTTAPATATAPTTSGRAAAAPPARYTQPHPTGRNRPGGHQDLSPLPMPTGHHHRNDHHSLPDLLPRFLTPRSATAKTRTPQPRHQPDQPVRPTPEQRGPRRAESHAGTGQTVPCSRIPMTGWRYPHCGPIWGTGGRGNLLSDVMKFIEHEQPTS</sequence>
<keyword evidence="4" id="KW-1185">Reference proteome</keyword>
<feature type="compositionally biased region" description="Polar residues" evidence="1">
    <location>
        <begin position="145"/>
        <end position="156"/>
    </location>
</feature>
<keyword evidence="2" id="KW-1133">Transmembrane helix</keyword>
<evidence type="ECO:0000256" key="1">
    <source>
        <dbReference type="SAM" id="MobiDB-lite"/>
    </source>
</evidence>
<protein>
    <submittedName>
        <fullName evidence="3">Uncharacterized protein</fullName>
    </submittedName>
</protein>